<gene>
    <name evidence="1" type="ORF">DVS81_18025</name>
</gene>
<organism evidence="1 2">
    <name type="scientific">Candidatus Accumulibacter meliphilus</name>
    <dbReference type="NCBI Taxonomy" id="2211374"/>
    <lineage>
        <taxon>Bacteria</taxon>
        <taxon>Pseudomonadati</taxon>
        <taxon>Pseudomonadota</taxon>
        <taxon>Betaproteobacteria</taxon>
        <taxon>Candidatus Accumulibacter</taxon>
    </lineage>
</organism>
<dbReference type="Proteomes" id="UP000253831">
    <property type="component" value="Unassembled WGS sequence"/>
</dbReference>
<proteinExistence type="predicted"/>
<evidence type="ECO:0000313" key="2">
    <source>
        <dbReference type="Proteomes" id="UP000253831"/>
    </source>
</evidence>
<dbReference type="EMBL" id="QPGA01000054">
    <property type="protein sequence ID" value="RDE49153.1"/>
    <property type="molecule type" value="Genomic_DNA"/>
</dbReference>
<name>A0A369XGE2_9PROT</name>
<evidence type="ECO:0000313" key="1">
    <source>
        <dbReference type="EMBL" id="RDE49153.1"/>
    </source>
</evidence>
<reference evidence="1 2" key="1">
    <citation type="submission" date="2018-05" db="EMBL/GenBank/DDBJ databases">
        <title>Integrated omic analyses show evidence that a Ca. Accumulibacter phosphatis strain performs denitrification under micro-aerobic conditions.</title>
        <authorList>
            <person name="Camejo P.Y."/>
            <person name="Katherine M.D."/>
            <person name="Daniel N.R."/>
        </authorList>
    </citation>
    <scope>NUCLEOTIDE SEQUENCE [LARGE SCALE GENOMIC DNA]</scope>
    <source>
        <strain evidence="1">UW-LDO-IC</strain>
    </source>
</reference>
<dbReference type="AlphaFoldDB" id="A0A369XGE2"/>
<protein>
    <submittedName>
        <fullName evidence="1">Uncharacterized protein</fullName>
    </submittedName>
</protein>
<comment type="caution">
    <text evidence="1">The sequence shown here is derived from an EMBL/GenBank/DDBJ whole genome shotgun (WGS) entry which is preliminary data.</text>
</comment>
<accession>A0A369XGE2</accession>
<sequence>EARLASAKRDGHAANRILYRPGAGGIVTRVQVVGGVRMLGLVMRMFVPARPCLVCLRVHGSPFKGVLLAVSTCVSLTGQALFLQGTTAS</sequence>
<feature type="non-terminal residue" evidence="1">
    <location>
        <position position="1"/>
    </location>
</feature>